<keyword evidence="4 11" id="KW-0863">Zinc-finger</keyword>
<evidence type="ECO:0000313" key="15">
    <source>
        <dbReference type="EMBL" id="GAM42610.1"/>
    </source>
</evidence>
<dbReference type="PANTHER" id="PTHR12603:SF0">
    <property type="entry name" value="CCR4-NOT TRANSCRIPTION COMPLEX SUBUNIT 4"/>
    <property type="match status" value="1"/>
</dbReference>
<dbReference type="CDD" id="cd16618">
    <property type="entry name" value="mRING-HC-C4C4_CNOT4"/>
    <property type="match status" value="1"/>
</dbReference>
<name>A0A478EC00_TALPI</name>
<dbReference type="GO" id="GO:0061630">
    <property type="term" value="F:ubiquitin protein ligase activity"/>
    <property type="evidence" value="ECO:0007669"/>
    <property type="project" value="UniProtKB-ARBA"/>
</dbReference>
<feature type="region of interest" description="Disordered" evidence="13">
    <location>
        <begin position="501"/>
        <end position="520"/>
    </location>
</feature>
<dbReference type="InterPro" id="IPR039780">
    <property type="entry name" value="Mot2"/>
</dbReference>
<dbReference type="Gene3D" id="3.30.70.330">
    <property type="match status" value="1"/>
</dbReference>
<dbReference type="GO" id="GO:0010557">
    <property type="term" value="P:positive regulation of macromolecule biosynthetic process"/>
    <property type="evidence" value="ECO:0007669"/>
    <property type="project" value="UniProtKB-ARBA"/>
</dbReference>
<feature type="domain" description="RING-type" evidence="14">
    <location>
        <begin position="18"/>
        <end position="62"/>
    </location>
</feature>
<dbReference type="GO" id="GO:0003723">
    <property type="term" value="F:RNA binding"/>
    <property type="evidence" value="ECO:0007669"/>
    <property type="project" value="UniProtKB-KW"/>
</dbReference>
<dbReference type="SUPFAM" id="SSF57850">
    <property type="entry name" value="RING/U-box"/>
    <property type="match status" value="1"/>
</dbReference>
<keyword evidence="16" id="KW-1185">Reference proteome</keyword>
<dbReference type="SMART" id="SM00361">
    <property type="entry name" value="RRM_1"/>
    <property type="match status" value="1"/>
</dbReference>
<dbReference type="InterPro" id="IPR013083">
    <property type="entry name" value="Znf_RING/FYVE/PHD"/>
</dbReference>
<dbReference type="FunFam" id="3.30.40.10:FF:000006">
    <property type="entry name" value="CCR4-NOT transcription complex subunit 4"/>
    <property type="match status" value="1"/>
</dbReference>
<evidence type="ECO:0000313" key="16">
    <source>
        <dbReference type="Proteomes" id="UP000053095"/>
    </source>
</evidence>
<dbReference type="SUPFAM" id="SSF54928">
    <property type="entry name" value="RNA-binding domain, RBD"/>
    <property type="match status" value="1"/>
</dbReference>
<feature type="region of interest" description="Disordered" evidence="13">
    <location>
        <begin position="1404"/>
        <end position="1423"/>
    </location>
</feature>
<feature type="region of interest" description="Disordered" evidence="13">
    <location>
        <begin position="790"/>
        <end position="1203"/>
    </location>
</feature>
<dbReference type="InterPro" id="IPR035979">
    <property type="entry name" value="RBD_domain_sf"/>
</dbReference>
<keyword evidence="6" id="KW-0694">RNA-binding</keyword>
<feature type="coiled-coil region" evidence="12">
    <location>
        <begin position="1443"/>
        <end position="1470"/>
    </location>
</feature>
<evidence type="ECO:0000256" key="2">
    <source>
        <dbReference type="ARBA" id="ARBA00022491"/>
    </source>
</evidence>
<feature type="compositionally biased region" description="Basic residues" evidence="13">
    <location>
        <begin position="739"/>
        <end position="750"/>
    </location>
</feature>
<evidence type="ECO:0000256" key="13">
    <source>
        <dbReference type="SAM" id="MobiDB-lite"/>
    </source>
</evidence>
<feature type="compositionally biased region" description="Low complexity" evidence="13">
    <location>
        <begin position="379"/>
        <end position="390"/>
    </location>
</feature>
<feature type="compositionally biased region" description="Polar residues" evidence="13">
    <location>
        <begin position="509"/>
        <end position="520"/>
    </location>
</feature>
<dbReference type="InterPro" id="IPR012677">
    <property type="entry name" value="Nucleotide-bd_a/b_plait_sf"/>
</dbReference>
<feature type="compositionally biased region" description="Pro residues" evidence="13">
    <location>
        <begin position="829"/>
        <end position="840"/>
    </location>
</feature>
<feature type="compositionally biased region" description="Polar residues" evidence="13">
    <location>
        <begin position="256"/>
        <end position="266"/>
    </location>
</feature>
<protein>
    <recommendedName>
        <fullName evidence="14">RING-type domain-containing protein</fullName>
    </recommendedName>
</protein>
<feature type="compositionally biased region" description="Basic and acidic residues" evidence="13">
    <location>
        <begin position="448"/>
        <end position="460"/>
    </location>
</feature>
<evidence type="ECO:0000256" key="10">
    <source>
        <dbReference type="ARBA" id="ARBA00023242"/>
    </source>
</evidence>
<feature type="compositionally biased region" description="Polar residues" evidence="13">
    <location>
        <begin position="878"/>
        <end position="892"/>
    </location>
</feature>
<keyword evidence="9" id="KW-0804">Transcription</keyword>
<dbReference type="InterPro" id="IPR001841">
    <property type="entry name" value="Znf_RING"/>
</dbReference>
<proteinExistence type="predicted"/>
<keyword evidence="2" id="KW-0678">Repressor</keyword>
<accession>A0A478EC00</accession>
<dbReference type="GO" id="GO:0008270">
    <property type="term" value="F:zinc ion binding"/>
    <property type="evidence" value="ECO:0007669"/>
    <property type="project" value="UniProtKB-KW"/>
</dbReference>
<sequence length="1494" mass="160361">MSSRNQIDSVIDDDDEFCPLCIEEFDLSDKNFKPCPCGYQICQFCYNNIKTHSEEGRCPNCRRVYDESTIQYKVPDADEFKADLALKHRKAAAAKKKEAEKREIEASSRKNLAGVRVVQKNLVYVIGLNPTIRDEGQLLQTLRGPEYFGQYGEIDKIVVSKAKPGGNPNQGIGVYVTFSRKADAASCIAAVDGSTNGDRLLRAQYGTTKYCSSFLRNEQCNNRNCTFLHETGDDNESYSRQDLSSMNTVQRPHYTNGATTAGSRPFTQPPQSQPMRRQGSKDEGAKPLPDGPALPSSASWANKDAPINRARRLSAGSRSSPSPKPANVPLAKSEELKKNFPTAQESRRSTPAPASAPAPVSTPAPAPAPAPAAAPTPAPSQGLPPAKLATTPAPVKDSLLESLLNAVNSPGFRFVFSTDGLSDEDLKYIENGPSLIDPYGGAKRRAMREKVEQERAKQETETQSLLQSAAADDENRESGSLQLGGEPDDVHPSRSIVSRNRDTHGAIQPPSQQTTNANSLVGSPVSISQQFHNLNMNHRSLTPLQQQQLMLLKSGTGQQGGLVDSLNPAFDQASQSRSGLFQGGISQAGTSNTRLFGQQNLMQTGNPGQVAAPAPQQGQFYTSSVQGPPPGLKTAGTPPISGGGMFAQGHGFTSNTNLGLGSNVGKQEANPDLMRELLRGRGVSAGTGGLQGHESTKREFLLPFIQQHHTPPPLTPATGLLSAFYGSQNGALADFGPQKQKKKGKKHRHANTSSGGGGVVDLADPSILQARMHQVGVGSTGQVLYGSQGQVDDEEFPPLNIGTKSKLEHTFRPTVAQESREHSRAGTPSLPPGLPLPHGHPPAAFFSDEKSSESPVFPYSLPTHGPPGLPASGRGTPLQKSLDTVSRRQTPSVPHDSDENAQVEKTRNFGDISLGSPKARSARKPNAIAPTDQPVSNKPTVTKGSQNKKPKPIKLDLSMPLEEVPAASPVKESPASSNVIPANLAQSNVAANSRPGTPLTGISRNSDSSGPRQPRVLRVVDTPKTETPPPPSAVPSLSSVVQAKIRSRRPSISSADRPDTPGDVGSDFEFTSASVSRANSPPPSKIGSAPVRAMTKNQAKKERRMKAKQAEEAIKEEVATAIPEEPVQAPIIGRKRKTKKPPTTSEQAASTSTRGPSDAENVPTPKAETKADVGTQKPEASPEKVPDVSKPALDSEVAEPSADEPWRANNTIAQLIEDAKATGTSIKDLFLERTAPLHVLLAQMQSKGDIDLNNHPLFNPPPPNQRTDMKCEAEDYEFFKLPLYISEENKKVLLSGQPLRINHGVDNLKVRCMITPMGRVLRHLSDEEEDRYLELESHVDAGTWNEYPSTTVPGLDVTNMNGGLDALFLTPGRFGIALSEPPSPRMSLAAGGAVVSAEDQFALDPPSESGATMGEADHPHKLPESARYPPIIPEMDNVFGMSNKELRTFIEQSQRELEGSRKEFDAIDKKLAALVKRNKKLAQQALSSVVEVGK</sequence>
<gene>
    <name evidence="15" type="ORF">TCE0_044f16744</name>
</gene>
<feature type="compositionally biased region" description="Basic and acidic residues" evidence="13">
    <location>
        <begin position="895"/>
        <end position="908"/>
    </location>
</feature>
<keyword evidence="10" id="KW-0539">Nucleus</keyword>
<comment type="subcellular location">
    <subcellularLocation>
        <location evidence="1">Nucleus</location>
    </subcellularLocation>
</comment>
<evidence type="ECO:0000256" key="8">
    <source>
        <dbReference type="ARBA" id="ARBA00023054"/>
    </source>
</evidence>
<dbReference type="InterPro" id="IPR039515">
    <property type="entry name" value="NOT4_mRING-HC-C4C4"/>
</dbReference>
<dbReference type="CDD" id="cd12438">
    <property type="entry name" value="RRM_CNOT4"/>
    <property type="match status" value="1"/>
</dbReference>
<dbReference type="Proteomes" id="UP000053095">
    <property type="component" value="Unassembled WGS sequence"/>
</dbReference>
<feature type="compositionally biased region" description="Polar residues" evidence="13">
    <location>
        <begin position="238"/>
        <end position="250"/>
    </location>
</feature>
<evidence type="ECO:0000256" key="7">
    <source>
        <dbReference type="ARBA" id="ARBA00023015"/>
    </source>
</evidence>
<evidence type="ECO:0000256" key="3">
    <source>
        <dbReference type="ARBA" id="ARBA00022723"/>
    </source>
</evidence>
<evidence type="ECO:0000256" key="12">
    <source>
        <dbReference type="SAM" id="Coils"/>
    </source>
</evidence>
<dbReference type="GO" id="GO:0030015">
    <property type="term" value="C:CCR4-NOT core complex"/>
    <property type="evidence" value="ECO:0007669"/>
    <property type="project" value="UniProtKB-ARBA"/>
</dbReference>
<feature type="compositionally biased region" description="Polar residues" evidence="13">
    <location>
        <begin position="933"/>
        <end position="945"/>
    </location>
</feature>
<feature type="compositionally biased region" description="Polar residues" evidence="13">
    <location>
        <begin position="1145"/>
        <end position="1155"/>
    </location>
</feature>
<evidence type="ECO:0000256" key="4">
    <source>
        <dbReference type="ARBA" id="ARBA00022771"/>
    </source>
</evidence>
<dbReference type="PROSITE" id="PS50089">
    <property type="entry name" value="ZF_RING_2"/>
    <property type="match status" value="1"/>
</dbReference>
<dbReference type="InterPro" id="IPR034261">
    <property type="entry name" value="CNOT4_RRM"/>
</dbReference>
<evidence type="ECO:0000259" key="14">
    <source>
        <dbReference type="PROSITE" id="PS50089"/>
    </source>
</evidence>
<feature type="region of interest" description="Disordered" evidence="13">
    <location>
        <begin position="431"/>
        <end position="496"/>
    </location>
</feature>
<feature type="region of interest" description="Disordered" evidence="13">
    <location>
        <begin position="231"/>
        <end position="390"/>
    </location>
</feature>
<dbReference type="GO" id="GO:0051254">
    <property type="term" value="P:positive regulation of RNA metabolic process"/>
    <property type="evidence" value="ECO:0007669"/>
    <property type="project" value="UniProtKB-ARBA"/>
</dbReference>
<feature type="compositionally biased region" description="Pro residues" evidence="13">
    <location>
        <begin position="354"/>
        <end position="378"/>
    </location>
</feature>
<feature type="compositionally biased region" description="Polar residues" evidence="13">
    <location>
        <begin position="1069"/>
        <end position="1079"/>
    </location>
</feature>
<dbReference type="FunFam" id="3.30.70.330:FF:000257">
    <property type="entry name" value="CCR4-NOT core complex subunit Not4"/>
    <property type="match status" value="1"/>
</dbReference>
<organism evidence="15 16">
    <name type="scientific">Talaromyces pinophilus</name>
    <name type="common">Penicillium pinophilum</name>
    <dbReference type="NCBI Taxonomy" id="128442"/>
    <lineage>
        <taxon>Eukaryota</taxon>
        <taxon>Fungi</taxon>
        <taxon>Dikarya</taxon>
        <taxon>Ascomycota</taxon>
        <taxon>Pezizomycotina</taxon>
        <taxon>Eurotiomycetes</taxon>
        <taxon>Eurotiomycetidae</taxon>
        <taxon>Eurotiales</taxon>
        <taxon>Trichocomaceae</taxon>
        <taxon>Talaromyces</taxon>
        <taxon>Talaromyces sect. Talaromyces</taxon>
    </lineage>
</organism>
<feature type="compositionally biased region" description="Basic and acidic residues" evidence="13">
    <location>
        <begin position="1108"/>
        <end position="1118"/>
    </location>
</feature>
<dbReference type="GO" id="GO:0005634">
    <property type="term" value="C:nucleus"/>
    <property type="evidence" value="ECO:0007669"/>
    <property type="project" value="UniProtKB-SubCell"/>
</dbReference>
<dbReference type="Pfam" id="PF14570">
    <property type="entry name" value="zf-RING_4"/>
    <property type="match status" value="1"/>
</dbReference>
<evidence type="ECO:0000256" key="11">
    <source>
        <dbReference type="PROSITE-ProRule" id="PRU00175"/>
    </source>
</evidence>
<dbReference type="GO" id="GO:0000956">
    <property type="term" value="P:nuclear-transcribed mRNA catabolic process"/>
    <property type="evidence" value="ECO:0007669"/>
    <property type="project" value="UniProtKB-ARBA"/>
</dbReference>
<dbReference type="GO" id="GO:0016567">
    <property type="term" value="P:protein ubiquitination"/>
    <property type="evidence" value="ECO:0007669"/>
    <property type="project" value="TreeGrafter"/>
</dbReference>
<keyword evidence="8 12" id="KW-0175">Coiled coil</keyword>
<dbReference type="InterPro" id="IPR003954">
    <property type="entry name" value="RRM_euk-type"/>
</dbReference>
<keyword evidence="3" id="KW-0479">Metal-binding</keyword>
<feature type="region of interest" description="Disordered" evidence="13">
    <location>
        <begin position="732"/>
        <end position="760"/>
    </location>
</feature>
<evidence type="ECO:0000256" key="9">
    <source>
        <dbReference type="ARBA" id="ARBA00023163"/>
    </source>
</evidence>
<dbReference type="PANTHER" id="PTHR12603">
    <property type="entry name" value="CCR4-NOT TRANSCRIPTION COMPLEX RELATED"/>
    <property type="match status" value="1"/>
</dbReference>
<dbReference type="Gene3D" id="3.30.40.10">
    <property type="entry name" value="Zinc/RING finger domain, C3HC4 (zinc finger)"/>
    <property type="match status" value="1"/>
</dbReference>
<reference evidence="16" key="1">
    <citation type="journal article" date="2015" name="Genome Announc.">
        <title>Draft genome sequence of Talaromyces cellulolyticus strain Y-94, a source of lignocellulosic biomass-degrading enzymes.</title>
        <authorList>
            <person name="Fujii T."/>
            <person name="Koike H."/>
            <person name="Sawayama S."/>
            <person name="Yano S."/>
            <person name="Inoue H."/>
        </authorList>
    </citation>
    <scope>NUCLEOTIDE SEQUENCE [LARGE SCALE GENOMIC DNA]</scope>
    <source>
        <strain evidence="16">Y-94</strain>
    </source>
</reference>
<evidence type="ECO:0000256" key="6">
    <source>
        <dbReference type="ARBA" id="ARBA00022884"/>
    </source>
</evidence>
<keyword evidence="5" id="KW-0862">Zinc</keyword>
<evidence type="ECO:0000256" key="1">
    <source>
        <dbReference type="ARBA" id="ARBA00004123"/>
    </source>
</evidence>
<dbReference type="EMBL" id="DF933840">
    <property type="protein sequence ID" value="GAM42610.1"/>
    <property type="molecule type" value="Genomic_DNA"/>
</dbReference>
<feature type="compositionally biased region" description="Polar residues" evidence="13">
    <location>
        <begin position="974"/>
        <end position="1011"/>
    </location>
</feature>
<evidence type="ECO:0000256" key="5">
    <source>
        <dbReference type="ARBA" id="ARBA00022833"/>
    </source>
</evidence>
<keyword evidence="7" id="KW-0805">Transcription regulation</keyword>